<gene>
    <name evidence="3" type="ORF">HNY73_015609</name>
</gene>
<comment type="caution">
    <text evidence="3">The sequence shown here is derived from an EMBL/GenBank/DDBJ whole genome shotgun (WGS) entry which is preliminary data.</text>
</comment>
<dbReference type="PANTHER" id="PTHR33273:SF2">
    <property type="entry name" value="ENDONUCLEASE_EXONUCLEASE_PHOSPHATASE DOMAIN-CONTAINING PROTEIN"/>
    <property type="match status" value="1"/>
</dbReference>
<organism evidence="3 4">
    <name type="scientific">Argiope bruennichi</name>
    <name type="common">Wasp spider</name>
    <name type="synonym">Aranea bruennichi</name>
    <dbReference type="NCBI Taxonomy" id="94029"/>
    <lineage>
        <taxon>Eukaryota</taxon>
        <taxon>Metazoa</taxon>
        <taxon>Ecdysozoa</taxon>
        <taxon>Arthropoda</taxon>
        <taxon>Chelicerata</taxon>
        <taxon>Arachnida</taxon>
        <taxon>Araneae</taxon>
        <taxon>Araneomorphae</taxon>
        <taxon>Entelegynae</taxon>
        <taxon>Araneoidea</taxon>
        <taxon>Araneidae</taxon>
        <taxon>Argiope</taxon>
    </lineage>
</organism>
<dbReference type="GO" id="GO:0003964">
    <property type="term" value="F:RNA-directed DNA polymerase activity"/>
    <property type="evidence" value="ECO:0007669"/>
    <property type="project" value="UniProtKB-KW"/>
</dbReference>
<dbReference type="InterPro" id="IPR036691">
    <property type="entry name" value="Endo/exonu/phosph_ase_sf"/>
</dbReference>
<keyword evidence="4" id="KW-1185">Reference proteome</keyword>
<dbReference type="AlphaFoldDB" id="A0A8T0EXD5"/>
<dbReference type="Proteomes" id="UP000807504">
    <property type="component" value="Unassembled WGS sequence"/>
</dbReference>
<reference evidence="3" key="1">
    <citation type="journal article" date="2020" name="bioRxiv">
        <title>Chromosome-level reference genome of the European wasp spider Argiope bruennichi: a resource for studies on range expansion and evolutionary adaptation.</title>
        <authorList>
            <person name="Sheffer M.M."/>
            <person name="Hoppe A."/>
            <person name="Krehenwinkel H."/>
            <person name="Uhl G."/>
            <person name="Kuss A.W."/>
            <person name="Jensen L."/>
            <person name="Jensen C."/>
            <person name="Gillespie R.G."/>
            <person name="Hoff K.J."/>
            <person name="Prost S."/>
        </authorList>
    </citation>
    <scope>NUCLEOTIDE SEQUENCE</scope>
</reference>
<keyword evidence="3" id="KW-0695">RNA-directed DNA polymerase</keyword>
<evidence type="ECO:0000313" key="3">
    <source>
        <dbReference type="EMBL" id="KAF8778935.1"/>
    </source>
</evidence>
<protein>
    <submittedName>
        <fullName evidence="3">RNA-directed DNA polymerase mobile like protein</fullName>
    </submittedName>
</protein>
<keyword evidence="3" id="KW-0808">Transferase</keyword>
<accession>A0A8T0EXD5</accession>
<evidence type="ECO:0000259" key="2">
    <source>
        <dbReference type="Pfam" id="PF14529"/>
    </source>
</evidence>
<name>A0A8T0EXD5_ARGBR</name>
<feature type="region of interest" description="Disordered" evidence="1">
    <location>
        <begin position="146"/>
        <end position="179"/>
    </location>
</feature>
<dbReference type="SUPFAM" id="SSF56219">
    <property type="entry name" value="DNase I-like"/>
    <property type="match status" value="1"/>
</dbReference>
<dbReference type="PANTHER" id="PTHR33273">
    <property type="entry name" value="DOMAIN-CONTAINING PROTEIN, PUTATIVE-RELATED"/>
    <property type="match status" value="1"/>
</dbReference>
<keyword evidence="3" id="KW-0548">Nucleotidyltransferase</keyword>
<dbReference type="Pfam" id="PF14529">
    <property type="entry name" value="Exo_endo_phos_2"/>
    <property type="match status" value="1"/>
</dbReference>
<proteinExistence type="predicted"/>
<dbReference type="EMBL" id="JABXBU010002072">
    <property type="protein sequence ID" value="KAF8778935.1"/>
    <property type="molecule type" value="Genomic_DNA"/>
</dbReference>
<dbReference type="InterPro" id="IPR005135">
    <property type="entry name" value="Endo/exonuclease/phosphatase"/>
</dbReference>
<feature type="compositionally biased region" description="Basic and acidic residues" evidence="1">
    <location>
        <begin position="146"/>
        <end position="159"/>
    </location>
</feature>
<dbReference type="Gene3D" id="3.60.10.10">
    <property type="entry name" value="Endonuclease/exonuclease/phosphatase"/>
    <property type="match status" value="1"/>
</dbReference>
<evidence type="ECO:0000313" key="4">
    <source>
        <dbReference type="Proteomes" id="UP000807504"/>
    </source>
</evidence>
<feature type="domain" description="Endonuclease/exonuclease/phosphatase" evidence="2">
    <location>
        <begin position="375"/>
        <end position="441"/>
    </location>
</feature>
<reference evidence="3" key="2">
    <citation type="submission" date="2020-06" db="EMBL/GenBank/DDBJ databases">
        <authorList>
            <person name="Sheffer M."/>
        </authorList>
    </citation>
    <scope>NUCLEOTIDE SEQUENCE</scope>
</reference>
<evidence type="ECO:0000256" key="1">
    <source>
        <dbReference type="SAM" id="MobiDB-lite"/>
    </source>
</evidence>
<sequence>MNGGDMEDAGSKRFRADTHDGMIIDNNENESNISEAPDCQICSQRKFTEIAIFGIQMVLDGLNKAMKCWIKNPNLPQDHPTLMDINAKRADAISRLEEAQGNLSTLVCQDENCYEKLEKGPEFVHDHPTYLDMDAKRADAISRLEEAQGDEKLDKEPKPAPRSPYFTGHRCQTSRRHIKTGGSSRNARCVKCGESHSTNSCTKPKDTPAKCCLCGRPHTANYSQCQKNSAMRKSFQASPKDGWNNATALSRVKENFPLQSPVTKLTHPQRGIRNKFKVLKYFPMNWVPDIITIQETHLRPSDNFKIPNYSSYRLLQTDRPRSKLFQLQIDRLTDKGGGSAILVKNSIPHHPTPIFSSSFENTSISIDLSNGMHVSIASIYRLPNGKINTTELHRILSQTSKSFAIGDFNAKHSSWSWSTGHPNSNGTIVHNFIASNYLILMLLWNPPFPIKLILAVSLVLCANIAFWHASSL</sequence>